<dbReference type="PROSITE" id="PS51257">
    <property type="entry name" value="PROKAR_LIPOPROTEIN"/>
    <property type="match status" value="1"/>
</dbReference>
<feature type="transmembrane region" description="Helical" evidence="6">
    <location>
        <begin position="432"/>
        <end position="452"/>
    </location>
</feature>
<evidence type="ECO:0000256" key="3">
    <source>
        <dbReference type="ARBA" id="ARBA00022989"/>
    </source>
</evidence>
<protein>
    <submittedName>
        <fullName evidence="10">Adhesion G-protein coupled receptor G2</fullName>
    </submittedName>
</protein>
<keyword evidence="3 6" id="KW-1133">Transmembrane helix</keyword>
<dbReference type="GO" id="GO:0007166">
    <property type="term" value="P:cell surface receptor signaling pathway"/>
    <property type="evidence" value="ECO:0007669"/>
    <property type="project" value="InterPro"/>
</dbReference>
<evidence type="ECO:0000259" key="9">
    <source>
        <dbReference type="PROSITE" id="PS50261"/>
    </source>
</evidence>
<evidence type="ECO:0000256" key="7">
    <source>
        <dbReference type="SAM" id="SignalP"/>
    </source>
</evidence>
<feature type="transmembrane region" description="Helical" evidence="6">
    <location>
        <begin position="521"/>
        <end position="546"/>
    </location>
</feature>
<keyword evidence="2 6" id="KW-0812">Transmembrane</keyword>
<feature type="signal peptide" evidence="7">
    <location>
        <begin position="1"/>
        <end position="20"/>
    </location>
</feature>
<dbReference type="Gene3D" id="1.20.1070.10">
    <property type="entry name" value="Rhodopsin 7-helix transmembrane proteins"/>
    <property type="match status" value="1"/>
</dbReference>
<dbReference type="InterPro" id="IPR000832">
    <property type="entry name" value="GPCR_2_secretin-like"/>
</dbReference>
<evidence type="ECO:0000259" key="8">
    <source>
        <dbReference type="PROSITE" id="PS50221"/>
    </source>
</evidence>
<dbReference type="GO" id="GO:0004930">
    <property type="term" value="F:G protein-coupled receptor activity"/>
    <property type="evidence" value="ECO:0007669"/>
    <property type="project" value="InterPro"/>
</dbReference>
<dbReference type="SMART" id="SM00303">
    <property type="entry name" value="GPS"/>
    <property type="match status" value="1"/>
</dbReference>
<dbReference type="EMBL" id="RHFK02000012">
    <property type="protein sequence ID" value="TWW67126.1"/>
    <property type="molecule type" value="Genomic_DNA"/>
</dbReference>
<organism evidence="10 11">
    <name type="scientific">Takifugu flavidus</name>
    <name type="common">sansaifugu</name>
    <dbReference type="NCBI Taxonomy" id="433684"/>
    <lineage>
        <taxon>Eukaryota</taxon>
        <taxon>Metazoa</taxon>
        <taxon>Chordata</taxon>
        <taxon>Craniata</taxon>
        <taxon>Vertebrata</taxon>
        <taxon>Euteleostomi</taxon>
        <taxon>Actinopterygii</taxon>
        <taxon>Neopterygii</taxon>
        <taxon>Teleostei</taxon>
        <taxon>Neoteleostei</taxon>
        <taxon>Acanthomorphata</taxon>
        <taxon>Eupercaria</taxon>
        <taxon>Tetraodontiformes</taxon>
        <taxon>Tetradontoidea</taxon>
        <taxon>Tetraodontidae</taxon>
        <taxon>Takifugu</taxon>
    </lineage>
</organism>
<feature type="domain" description="G-protein coupled receptors family 2 profile 2" evidence="9">
    <location>
        <begin position="327"/>
        <end position="576"/>
    </location>
</feature>
<feature type="transmembrane region" description="Helical" evidence="6">
    <location>
        <begin position="324"/>
        <end position="350"/>
    </location>
</feature>
<reference evidence="10 11" key="1">
    <citation type="submission" date="2019-04" db="EMBL/GenBank/DDBJ databases">
        <title>Chromosome genome assembly for Takifugu flavidus.</title>
        <authorList>
            <person name="Xiao S."/>
        </authorList>
    </citation>
    <scope>NUCLEOTIDE SEQUENCE [LARGE SCALE GENOMIC DNA]</scope>
    <source>
        <strain evidence="10">HTHZ2018</strain>
        <tissue evidence="10">Muscle</tissue>
    </source>
</reference>
<evidence type="ECO:0000256" key="4">
    <source>
        <dbReference type="ARBA" id="ARBA00023136"/>
    </source>
</evidence>
<comment type="caution">
    <text evidence="10">The sequence shown here is derived from an EMBL/GenBank/DDBJ whole genome shotgun (WGS) entry which is preliminary data.</text>
</comment>
<keyword evidence="5" id="KW-1015">Disulfide bond</keyword>
<sequence length="602" mass="67450">MELRRLLVLTLSVLFSTASCENDWDFQFCGTWRHGGRPRTLGVNVSPGCNGIAVSANQSSLSIRGEITSQCRHSRVIPLTDTDELNSAESHFCLYWEPFYDQLKLQFGGKNLTLCPPASLQGSCCTDLSHDRNGPDGEYGIVNGRLKDDLVTDKTLLTYYFNASSTDCSHRDSRSSCARSSEVLMKEGFKGRNVTSPLTQDASAEPAITVQIPPVLKEAAKNTDKVVCTFFQNNSLFQEGAQNFRILDDVVEITVENEIIRNLPEPIRIDFRHDVITVDPLQVHWSSEGCETHHRGSELTECLCNHLTYFSVLVQLQPGPVCHLLALSVITSLGCATSMISSIAVIVYICRKRHSKDQSIKIHLGLAFSLVFLNLLFFFTGVLANVGGASVCLWVAAGLHYALLMSLTWMGIEVFHTFWLVYKVFTPSPKPVVWNVVGFVGPAVPVVILVAVGDIYGKRELRHCDGTTDPYSMCWLKDNDKAWLAHYFTTMTILAALVSFGLVMLYLVFRQIRSREEWRQNRVAFLSMWGLSCLFGTTWVLAFLSFGPFTEFFMFLFCILNSFQGFFLMLRFCMLHWIRKQGSGSSLGSSSGSTRQHMLQAQ</sequence>
<feature type="chain" id="PRO_5022663745" evidence="7">
    <location>
        <begin position="21"/>
        <end position="602"/>
    </location>
</feature>
<feature type="transmembrane region" description="Helical" evidence="6">
    <location>
        <begin position="398"/>
        <end position="420"/>
    </location>
</feature>
<feature type="transmembrane region" description="Helical" evidence="6">
    <location>
        <begin position="485"/>
        <end position="509"/>
    </location>
</feature>
<dbReference type="InterPro" id="IPR017981">
    <property type="entry name" value="GPCR_2-like_7TM"/>
</dbReference>
<keyword evidence="11" id="KW-1185">Reference proteome</keyword>
<dbReference type="AlphaFoldDB" id="A0A5C6NJ36"/>
<dbReference type="PANTHER" id="PTHR12011:SF435">
    <property type="entry name" value="ADHESION G PROTEIN-COUPLED RECEPTOR G1-RELATED"/>
    <property type="match status" value="1"/>
</dbReference>
<dbReference type="GO" id="GO:0007189">
    <property type="term" value="P:adenylate cyclase-activating G protein-coupled receptor signaling pathway"/>
    <property type="evidence" value="ECO:0007669"/>
    <property type="project" value="TreeGrafter"/>
</dbReference>
<proteinExistence type="predicted"/>
<name>A0A5C6NJ36_9TELE</name>
<dbReference type="PROSITE" id="PS50261">
    <property type="entry name" value="G_PROTEIN_RECEP_F2_4"/>
    <property type="match status" value="1"/>
</dbReference>
<keyword evidence="4 6" id="KW-0472">Membrane</keyword>
<evidence type="ECO:0000256" key="1">
    <source>
        <dbReference type="ARBA" id="ARBA00004141"/>
    </source>
</evidence>
<keyword evidence="10" id="KW-0675">Receptor</keyword>
<evidence type="ECO:0000256" key="5">
    <source>
        <dbReference type="ARBA" id="ARBA00023157"/>
    </source>
</evidence>
<dbReference type="Pfam" id="PF01825">
    <property type="entry name" value="GPS"/>
    <property type="match status" value="1"/>
</dbReference>
<dbReference type="GO" id="GO:0005886">
    <property type="term" value="C:plasma membrane"/>
    <property type="evidence" value="ECO:0007669"/>
    <property type="project" value="TreeGrafter"/>
</dbReference>
<dbReference type="PANTHER" id="PTHR12011">
    <property type="entry name" value="ADHESION G-PROTEIN COUPLED RECEPTOR"/>
    <property type="match status" value="1"/>
</dbReference>
<dbReference type="InterPro" id="IPR057244">
    <property type="entry name" value="GAIN_B"/>
</dbReference>
<evidence type="ECO:0000256" key="6">
    <source>
        <dbReference type="SAM" id="Phobius"/>
    </source>
</evidence>
<evidence type="ECO:0000256" key="2">
    <source>
        <dbReference type="ARBA" id="ARBA00022692"/>
    </source>
</evidence>
<evidence type="ECO:0000313" key="11">
    <source>
        <dbReference type="Proteomes" id="UP000324091"/>
    </source>
</evidence>
<dbReference type="Proteomes" id="UP000324091">
    <property type="component" value="Chromosome 2"/>
</dbReference>
<dbReference type="InterPro" id="IPR000203">
    <property type="entry name" value="GPS"/>
</dbReference>
<dbReference type="Pfam" id="PF00002">
    <property type="entry name" value="7tm_2"/>
    <property type="match status" value="1"/>
</dbReference>
<feature type="transmembrane region" description="Helical" evidence="6">
    <location>
        <begin position="552"/>
        <end position="570"/>
    </location>
</feature>
<dbReference type="PROSITE" id="PS50221">
    <property type="entry name" value="GAIN_B"/>
    <property type="match status" value="1"/>
</dbReference>
<comment type="subcellular location">
    <subcellularLocation>
        <location evidence="1">Membrane</location>
        <topology evidence="1">Multi-pass membrane protein</topology>
    </subcellularLocation>
</comment>
<dbReference type="Gene3D" id="2.60.220.50">
    <property type="match status" value="1"/>
</dbReference>
<dbReference type="SUPFAM" id="SSF81321">
    <property type="entry name" value="Family A G protein-coupled receptor-like"/>
    <property type="match status" value="1"/>
</dbReference>
<evidence type="ECO:0000313" key="10">
    <source>
        <dbReference type="EMBL" id="TWW67126.1"/>
    </source>
</evidence>
<accession>A0A5C6NJ36</accession>
<feature type="domain" description="GAIN-B" evidence="8">
    <location>
        <begin position="180"/>
        <end position="320"/>
    </location>
</feature>
<dbReference type="InterPro" id="IPR046338">
    <property type="entry name" value="GAIN_dom_sf"/>
</dbReference>
<keyword evidence="7" id="KW-0732">Signal</keyword>
<dbReference type="FunFam" id="1.20.1070.10:FF:000493">
    <property type="entry name" value="Adhesion G protein-coupled receptor G1"/>
    <property type="match status" value="1"/>
</dbReference>
<gene>
    <name evidence="10" type="ORF">D4764_02G0001670</name>
</gene>
<feature type="transmembrane region" description="Helical" evidence="6">
    <location>
        <begin position="362"/>
        <end position="386"/>
    </location>
</feature>